<feature type="transmembrane region" description="Helical" evidence="1">
    <location>
        <begin position="16"/>
        <end position="42"/>
    </location>
</feature>
<evidence type="ECO:0000313" key="3">
    <source>
        <dbReference type="Proteomes" id="UP000034601"/>
    </source>
</evidence>
<evidence type="ECO:0000313" key="2">
    <source>
        <dbReference type="EMBL" id="KKR82172.1"/>
    </source>
</evidence>
<keyword evidence="1" id="KW-0812">Transmembrane</keyword>
<sequence length="60" mass="6832">MKRRKIKTSYPKSRNAFILVALVITATIITALFSTFFIHVYAKEKITISEFQISTNVAIP</sequence>
<evidence type="ECO:0000256" key="1">
    <source>
        <dbReference type="SAM" id="Phobius"/>
    </source>
</evidence>
<dbReference type="Proteomes" id="UP000034601">
    <property type="component" value="Unassembled WGS sequence"/>
</dbReference>
<proteinExistence type="predicted"/>
<gene>
    <name evidence="2" type="ORF">UU29_C0017G0008</name>
</gene>
<dbReference type="EMBL" id="LCAB01000017">
    <property type="protein sequence ID" value="KKR82172.1"/>
    <property type="molecule type" value="Genomic_DNA"/>
</dbReference>
<name>A0A0G0X3J7_9BACT</name>
<comment type="caution">
    <text evidence="2">The sequence shown here is derived from an EMBL/GenBank/DDBJ whole genome shotgun (WGS) entry which is preliminary data.</text>
</comment>
<accession>A0A0G0X3J7</accession>
<protein>
    <submittedName>
        <fullName evidence="2">Uncharacterized protein</fullName>
    </submittedName>
</protein>
<keyword evidence="1" id="KW-1133">Transmembrane helix</keyword>
<organism evidence="2 3">
    <name type="scientific">Candidatus Daviesbacteria bacterium GW2011_GWA2_40_9</name>
    <dbReference type="NCBI Taxonomy" id="1618424"/>
    <lineage>
        <taxon>Bacteria</taxon>
        <taxon>Candidatus Daviesiibacteriota</taxon>
    </lineage>
</organism>
<dbReference type="AlphaFoldDB" id="A0A0G0X3J7"/>
<reference evidence="2 3" key="1">
    <citation type="journal article" date="2015" name="Nature">
        <title>rRNA introns, odd ribosomes, and small enigmatic genomes across a large radiation of phyla.</title>
        <authorList>
            <person name="Brown C.T."/>
            <person name="Hug L.A."/>
            <person name="Thomas B.C."/>
            <person name="Sharon I."/>
            <person name="Castelle C.J."/>
            <person name="Singh A."/>
            <person name="Wilkins M.J."/>
            <person name="Williams K.H."/>
            <person name="Banfield J.F."/>
        </authorList>
    </citation>
    <scope>NUCLEOTIDE SEQUENCE [LARGE SCALE GENOMIC DNA]</scope>
</reference>
<keyword evidence="1" id="KW-0472">Membrane</keyword>